<evidence type="ECO:0000256" key="2">
    <source>
        <dbReference type="SAM" id="MobiDB-lite"/>
    </source>
</evidence>
<gene>
    <name evidence="4" type="ORF">BB559_000353</name>
</gene>
<feature type="region of interest" description="Disordered" evidence="2">
    <location>
        <begin position="994"/>
        <end position="1021"/>
    </location>
</feature>
<evidence type="ECO:0000256" key="1">
    <source>
        <dbReference type="ARBA" id="ARBA00005352"/>
    </source>
</evidence>
<dbReference type="PANTHER" id="PTHR13056:SF0">
    <property type="entry name" value="VACUOLAR FUSION PROTEIN CCZ1 HOMOLOG-RELATED"/>
    <property type="match status" value="1"/>
</dbReference>
<feature type="region of interest" description="Disordered" evidence="2">
    <location>
        <begin position="61"/>
        <end position="85"/>
    </location>
</feature>
<dbReference type="InterPro" id="IPR043987">
    <property type="entry name" value="CCZ1/INTU/HSP4_longin_1"/>
</dbReference>
<feature type="compositionally biased region" description="Acidic residues" evidence="2">
    <location>
        <begin position="460"/>
        <end position="470"/>
    </location>
</feature>
<comment type="similarity">
    <text evidence="1">Belongs to the CCZ1 family.</text>
</comment>
<evidence type="ECO:0000259" key="3">
    <source>
        <dbReference type="Pfam" id="PF19031"/>
    </source>
</evidence>
<feature type="region of interest" description="Disordered" evidence="2">
    <location>
        <begin position="457"/>
        <end position="493"/>
    </location>
</feature>
<dbReference type="EMBL" id="MBFT01000016">
    <property type="protein sequence ID" value="PVU99838.1"/>
    <property type="molecule type" value="Genomic_DNA"/>
</dbReference>
<name>A0A2T9Z5F6_9FUNG</name>
<comment type="caution">
    <text evidence="4">The sequence shown here is derived from an EMBL/GenBank/DDBJ whole genome shotgun (WGS) entry which is preliminary data.</text>
</comment>
<evidence type="ECO:0000313" key="5">
    <source>
        <dbReference type="Proteomes" id="UP000245699"/>
    </source>
</evidence>
<proteinExistence type="inferred from homology"/>
<dbReference type="GO" id="GO:0016192">
    <property type="term" value="P:vesicle-mediated transport"/>
    <property type="evidence" value="ECO:0007669"/>
    <property type="project" value="InterPro"/>
</dbReference>
<dbReference type="OrthoDB" id="240546at2759"/>
<organism evidence="4 5">
    <name type="scientific">Furculomyces boomerangus</name>
    <dbReference type="NCBI Taxonomy" id="61424"/>
    <lineage>
        <taxon>Eukaryota</taxon>
        <taxon>Fungi</taxon>
        <taxon>Fungi incertae sedis</taxon>
        <taxon>Zoopagomycota</taxon>
        <taxon>Kickxellomycotina</taxon>
        <taxon>Harpellomycetes</taxon>
        <taxon>Harpellales</taxon>
        <taxon>Harpellaceae</taxon>
        <taxon>Furculomyces</taxon>
    </lineage>
</organism>
<accession>A0A2T9Z5F6</accession>
<dbReference type="Pfam" id="PF19031">
    <property type="entry name" value="Intu_longin_1"/>
    <property type="match status" value="1"/>
</dbReference>
<sequence length="1171" mass="129936">MNRIKPNDLGIKYYGINLLYFAVYAPQLSKSEDDEYEKILYYVASNPPPFYQSEISEISTKLNSNPKSNNNTTHPSNIPYKNDPSTSSKIIIKHKEAELTNNNLSKQNPKDNLSLDAGNHTEGIFSSNEKIVSLEVKLLQIGLGQALSEFNKNFQGNNDESSLKTKKTIVVVEQVQPGIWVILSVCVPRKVTSKPTEKDRKASSTLQKFEVEFLHNRVDESKLRNFIKLEFETFSLLKGNTTEYLTNKNRIKILKKSLSNHFGTIIWSWNKRWENSLDEYGPEKQKNVVSDLNDSPGSEFGLLDSLGAIPRHIIGKNSIKLINKLFIDTKKLKMDYSTSFNPLYESELGLNISNLGKLDLKGLLVFNQNHSLVWSSFIDTGSELGKKNSIFLNNSGVITTKSIGIYIKKILVEELFNSKQSLETDKLESGKVENVNDIKIDHNSSIVRKNIKSFAINSDSETEETEETESNSEHSSGFSSPFYEDDQNPKGKTEFASNLINNLENPASISLTGVLSTVVTALVEPNQGNENKNSTPFVNSPSSNIRYVPSKLVSKKAPPILAKETISAASLFFKGGSLENTRNPSLNSLSSIHTTSSNVFLSNKNNLNKLIHLEQHSSKKNNPLASGMDQPLYTTDVCGSDTTVLISPIVTNNNHPLLSSFSGSNKPPINRDGIIWIREPEHVSLKPTQPVIFRYNNLVFVYLVGVDDFIKVLKSLPEQNNNDSNMSKANIYNRRLNRGSSVYSQRSSVGGGSSHNESQKKQLLLECYSTMINTNIQQIKSLLSLSCERILYNTTSDFGNIVSLSKQCLLPGNATKIPLVYVDLLGKFAFSNLGNEGFLPLGYESRKIDDPTCLINFLPNSFCGVETSKNINSKQNENLQSSYPSTSNSNKNVVVDSAVVNTDINKLNTAILDTKPSVVNNSQADATSNWNPFYTNFGLPTNMGMKNWFTFSNTKSPENIGDSGGSNEGVVEANDQDRLAGSSNNMNVSKVNVITSESRGKPLQSQQTGEDGGAAKSNDVQEQKSWSFMGSVTSYIPFIGMNLDEVSADGGKNVGGGLKVEKKGGYFKGLGKVGVIGLYFPEDVVLGLMNLQKQFEMITDLNEQFIKIPKRGWIAAKRTFLTIEKINHTKIDTKTLTKSAWYCYVNSERATLSDIKVYMQQVSAAYFNHPL</sequence>
<dbReference type="InterPro" id="IPR013176">
    <property type="entry name" value="Ccz1"/>
</dbReference>
<protein>
    <recommendedName>
        <fullName evidence="3">CCZ1/INTU/HSP4 first Longin domain-containing protein</fullName>
    </recommendedName>
</protein>
<dbReference type="AlphaFoldDB" id="A0A2T9Z5F6"/>
<evidence type="ECO:0000313" key="4">
    <source>
        <dbReference type="EMBL" id="PVU99838.1"/>
    </source>
</evidence>
<dbReference type="Proteomes" id="UP000245699">
    <property type="component" value="Unassembled WGS sequence"/>
</dbReference>
<feature type="compositionally biased region" description="Polar residues" evidence="2">
    <location>
        <begin position="61"/>
        <end position="76"/>
    </location>
</feature>
<feature type="domain" description="CCZ1/INTU/HSP4 first Longin" evidence="3">
    <location>
        <begin position="130"/>
        <end position="232"/>
    </location>
</feature>
<dbReference type="STRING" id="61424.A0A2T9Z5F6"/>
<keyword evidence="5" id="KW-1185">Reference proteome</keyword>
<dbReference type="GO" id="GO:0035658">
    <property type="term" value="C:Mon1-Ccz1 complex"/>
    <property type="evidence" value="ECO:0007669"/>
    <property type="project" value="InterPro"/>
</dbReference>
<dbReference type="PANTHER" id="PTHR13056">
    <property type="entry name" value="VACUOLAR FUSION PROTEIN CCZ1 HOMOLOG-RELATED"/>
    <property type="match status" value="1"/>
</dbReference>
<reference evidence="4 5" key="1">
    <citation type="journal article" date="2018" name="MBio">
        <title>Comparative Genomics Reveals the Core Gene Toolbox for the Fungus-Insect Symbiosis.</title>
        <authorList>
            <person name="Wang Y."/>
            <person name="Stata M."/>
            <person name="Wang W."/>
            <person name="Stajich J.E."/>
            <person name="White M.M."/>
            <person name="Moncalvo J.M."/>
        </authorList>
    </citation>
    <scope>NUCLEOTIDE SEQUENCE [LARGE SCALE GENOMIC DNA]</scope>
    <source>
        <strain evidence="4 5">AUS-77-4</strain>
    </source>
</reference>